<evidence type="ECO:0000259" key="2">
    <source>
        <dbReference type="PROSITE" id="PS50853"/>
    </source>
</evidence>
<comment type="caution">
    <text evidence="4">The sequence shown here is derived from an EMBL/GenBank/DDBJ whole genome shotgun (WGS) entry which is preliminary data.</text>
</comment>
<accession>A0ABP8IYF1</accession>
<dbReference type="Proteomes" id="UP001500454">
    <property type="component" value="Unassembled WGS sequence"/>
</dbReference>
<proteinExistence type="predicted"/>
<dbReference type="PROSITE" id="PS50853">
    <property type="entry name" value="FN3"/>
    <property type="match status" value="1"/>
</dbReference>
<gene>
    <name evidence="4" type="ORF">GCM10023186_15620</name>
</gene>
<dbReference type="SUPFAM" id="SSF49313">
    <property type="entry name" value="Cadherin-like"/>
    <property type="match status" value="1"/>
</dbReference>
<dbReference type="InterPro" id="IPR037524">
    <property type="entry name" value="PA14/GLEYA"/>
</dbReference>
<dbReference type="InterPro" id="IPR003961">
    <property type="entry name" value="FN3_dom"/>
</dbReference>
<dbReference type="Gene3D" id="2.60.40.10">
    <property type="entry name" value="Immunoglobulins"/>
    <property type="match status" value="2"/>
</dbReference>
<evidence type="ECO:0008006" key="6">
    <source>
        <dbReference type="Google" id="ProtNLM"/>
    </source>
</evidence>
<dbReference type="Gene3D" id="2.60.120.260">
    <property type="entry name" value="Galactose-binding domain-like"/>
    <property type="match status" value="1"/>
</dbReference>
<feature type="chain" id="PRO_5046296806" description="T9SS type A sorting domain-containing protein" evidence="1">
    <location>
        <begin position="31"/>
        <end position="966"/>
    </location>
</feature>
<sequence>MNMKNVFAFVPPQHWFLTLLALVWSSVAFAQPSGCSGNDPGGNPVTNGLYAEYYAGYFNDNHAFFTTGPAPLQRVDAQVNFVNDASWGAILPPADGSLAYPERFSARYRGSLNVPVTGQYTFYLTSDDASFLWFDDATLDLPAQDSRAAIINGGTHGPITQQVTITLAAGLHNVLIHYGEDQYGNSLVWEWASADAGITRQPVPTSALCTRVQNLRQPPQSITYTPPTATISSGTAISSVVPVVNDGGLPVTGFAIANSASLPASITINPSTGVLTAAGTLPTGQYTVNVAVTNADGTSTFNSVFTFDILPPPPSGCAGTDPGGNAPAAGLYMELYTGYYGDNPAFFNANAPVISRVDPVIDFQSVGSWGNIVPPATGSVTDPDAFSARVRGSIRVDVPGFYTFYLTSDDGSFMWVDNAAIAATIQNSTALIKNGGLHGDNTVQAEIYLTPGLHNVLIHYGESAAGNTLQLEWSSVDAGITRQIVPRNVLCSVVQPLRFPPLALTYSPATLSMVSGVARSSVAPVVDANGHGPITRFILGNAAALPSGIRVNSATGVLTADATVATGTYAVSVIATNAEGATQFSNAFTFVVTPTPPPNCTGTDPRGQPVTASLLGEYYVGYFDDEPNNQAYFSSRTPQMMRQEASINFVSPTTWGNLLPIAQGTADDPDYFSLRLRGSVYVATAGTYTFYLTSDDASYLWVDNAALLSPPVTADALINNGTGHSPITKQNSVYLSAGLHNVLIHYGEFNGGNTLKLEWSSADAGVALQLVPTTSFCSATQAVRPLPISLTRFAGRSINTGVELTWQTAQERDNSHFEVERSADGRSYATLGRVAGNGNSSNPRSYRYLDTEALAGSGYYRLRQVDFDGTATYYGPVAVQTARGGRLEATVFPNPSRGDFVLRLSEPVAAATQLHIVDMRGRRVYEQLLPKGTREQLVPDPKLPKGVYALRLLAPGVSTTLRLVVE</sequence>
<protein>
    <recommendedName>
        <fullName evidence="6">T9SS type A sorting domain-containing protein</fullName>
    </recommendedName>
</protein>
<evidence type="ECO:0000313" key="4">
    <source>
        <dbReference type="EMBL" id="GAA4378767.1"/>
    </source>
</evidence>
<dbReference type="NCBIfam" id="TIGR04183">
    <property type="entry name" value="Por_Secre_tail"/>
    <property type="match status" value="1"/>
</dbReference>
<dbReference type="InterPro" id="IPR011658">
    <property type="entry name" value="PA14_dom"/>
</dbReference>
<dbReference type="Pfam" id="PF07691">
    <property type="entry name" value="PA14"/>
    <property type="match status" value="3"/>
</dbReference>
<feature type="domain" description="PA14" evidence="3">
    <location>
        <begin position="44"/>
        <end position="207"/>
    </location>
</feature>
<feature type="domain" description="PA14" evidence="3">
    <location>
        <begin position="609"/>
        <end position="775"/>
    </location>
</feature>
<keyword evidence="5" id="KW-1185">Reference proteome</keyword>
<dbReference type="InterPro" id="IPR015919">
    <property type="entry name" value="Cadherin-like_sf"/>
</dbReference>
<evidence type="ECO:0000259" key="3">
    <source>
        <dbReference type="PROSITE" id="PS51820"/>
    </source>
</evidence>
<dbReference type="SMART" id="SM00758">
    <property type="entry name" value="PA14"/>
    <property type="match status" value="3"/>
</dbReference>
<evidence type="ECO:0000256" key="1">
    <source>
        <dbReference type="SAM" id="SignalP"/>
    </source>
</evidence>
<evidence type="ECO:0000313" key="5">
    <source>
        <dbReference type="Proteomes" id="UP001500454"/>
    </source>
</evidence>
<feature type="domain" description="PA14" evidence="3">
    <location>
        <begin position="331"/>
        <end position="489"/>
    </location>
</feature>
<reference evidence="5" key="1">
    <citation type="journal article" date="2019" name="Int. J. Syst. Evol. Microbiol.">
        <title>The Global Catalogue of Microorganisms (GCM) 10K type strain sequencing project: providing services to taxonomists for standard genome sequencing and annotation.</title>
        <authorList>
            <consortium name="The Broad Institute Genomics Platform"/>
            <consortium name="The Broad Institute Genome Sequencing Center for Infectious Disease"/>
            <person name="Wu L."/>
            <person name="Ma J."/>
        </authorList>
    </citation>
    <scope>NUCLEOTIDE SEQUENCE [LARGE SCALE GENOMIC DNA]</scope>
    <source>
        <strain evidence="5">JCM 17924</strain>
    </source>
</reference>
<name>A0ABP8IYF1_9BACT</name>
<dbReference type="PROSITE" id="PS51820">
    <property type="entry name" value="PA14"/>
    <property type="match status" value="3"/>
</dbReference>
<dbReference type="EMBL" id="BAABHA010000002">
    <property type="protein sequence ID" value="GAA4378767.1"/>
    <property type="molecule type" value="Genomic_DNA"/>
</dbReference>
<dbReference type="InterPro" id="IPR026444">
    <property type="entry name" value="Secre_tail"/>
</dbReference>
<dbReference type="Pfam" id="PF05345">
    <property type="entry name" value="He_PIG"/>
    <property type="match status" value="2"/>
</dbReference>
<organism evidence="4 5">
    <name type="scientific">Hymenobacter koreensis</name>
    <dbReference type="NCBI Taxonomy" id="1084523"/>
    <lineage>
        <taxon>Bacteria</taxon>
        <taxon>Pseudomonadati</taxon>
        <taxon>Bacteroidota</taxon>
        <taxon>Cytophagia</taxon>
        <taxon>Cytophagales</taxon>
        <taxon>Hymenobacteraceae</taxon>
        <taxon>Hymenobacter</taxon>
    </lineage>
</organism>
<dbReference type="Gene3D" id="3.90.182.10">
    <property type="entry name" value="Toxin - Anthrax Protective Antigen,domain 1"/>
    <property type="match status" value="2"/>
</dbReference>
<dbReference type="InterPro" id="IPR013783">
    <property type="entry name" value="Ig-like_fold"/>
</dbReference>
<dbReference type="SUPFAM" id="SSF56988">
    <property type="entry name" value="Anthrax protective antigen"/>
    <property type="match status" value="3"/>
</dbReference>
<feature type="signal peptide" evidence="1">
    <location>
        <begin position="1"/>
        <end position="30"/>
    </location>
</feature>
<keyword evidence="1" id="KW-0732">Signal</keyword>
<feature type="domain" description="Fibronectin type-III" evidence="2">
    <location>
        <begin position="218"/>
        <end position="313"/>
    </location>
</feature>